<proteinExistence type="predicted"/>
<evidence type="ECO:0000313" key="1">
    <source>
        <dbReference type="EMBL" id="GBQ05551.1"/>
    </source>
</evidence>
<dbReference type="EMBL" id="BAQD01000005">
    <property type="protein sequence ID" value="GBQ05551.1"/>
    <property type="molecule type" value="Genomic_DNA"/>
</dbReference>
<dbReference type="RefSeq" id="WP_156809365.1">
    <property type="nucleotide sequence ID" value="NZ_BAQD01000005.1"/>
</dbReference>
<dbReference type="Proteomes" id="UP001062901">
    <property type="component" value="Unassembled WGS sequence"/>
</dbReference>
<organism evidence="1 2">
    <name type="scientific">Saccharibacter floricola DSM 15669</name>
    <dbReference type="NCBI Taxonomy" id="1123227"/>
    <lineage>
        <taxon>Bacteria</taxon>
        <taxon>Pseudomonadati</taxon>
        <taxon>Pseudomonadota</taxon>
        <taxon>Alphaproteobacteria</taxon>
        <taxon>Acetobacterales</taxon>
        <taxon>Acetobacteraceae</taxon>
        <taxon>Saccharibacter</taxon>
    </lineage>
</organism>
<reference evidence="1" key="1">
    <citation type="submission" date="2013-04" db="EMBL/GenBank/DDBJ databases">
        <title>The genome sequencing project of 58 acetic acid bacteria.</title>
        <authorList>
            <person name="Okamoto-Kainuma A."/>
            <person name="Ishikawa M."/>
            <person name="Umino S."/>
            <person name="Koizumi Y."/>
            <person name="Shiwa Y."/>
            <person name="Yoshikawa H."/>
            <person name="Matsutani M."/>
            <person name="Matsushita K."/>
        </authorList>
    </citation>
    <scope>NUCLEOTIDE SEQUENCE</scope>
    <source>
        <strain evidence="1">DSM 15669</strain>
    </source>
</reference>
<comment type="caution">
    <text evidence="1">The sequence shown here is derived from an EMBL/GenBank/DDBJ whole genome shotgun (WGS) entry which is preliminary data.</text>
</comment>
<gene>
    <name evidence="1" type="ORF">AA15669_0514</name>
</gene>
<evidence type="ECO:0008006" key="3">
    <source>
        <dbReference type="Google" id="ProtNLM"/>
    </source>
</evidence>
<protein>
    <recommendedName>
        <fullName evidence="3">DUF2125 domain-containing protein</fullName>
    </recommendedName>
</protein>
<evidence type="ECO:0000313" key="2">
    <source>
        <dbReference type="Proteomes" id="UP001062901"/>
    </source>
</evidence>
<sequence>MTLTLGLLVALTLLDVWAYRLATKHMEHQLALFQENCRSNAITLSIGHVTPQGWPFGAGLSLSHIQFHTQHDALQIGGASTSVQLGGSWATWLLNALQHRSLPLLSNGETILRFVAHERDLTIHLHKLHLTSKRHATHSTAALSLGDARFTSEQAELSGALNTLSGKIYWNTHPSLTDSALAIDLKALQLHLNHPNIPLHHPLTQLHVVAALPGCHPFLLDTLTKSCILRLHELSADLPLLDSSPHVSLGGKISIPEGDGAVTLQVTHWRNSALQILERPEAQQQLSPAMLEFFQRALTPPSSSVTIPTERPLSMSVALSHGLPTGLNAEKLRMIQRFLPHTP</sequence>
<name>A0ABQ0NXZ3_9PROT</name>
<accession>A0ABQ0NXZ3</accession>
<keyword evidence="2" id="KW-1185">Reference proteome</keyword>